<dbReference type="Proteomes" id="UP001431963">
    <property type="component" value="Unassembled WGS sequence"/>
</dbReference>
<dbReference type="RefSeq" id="WP_335421652.1">
    <property type="nucleotide sequence ID" value="NZ_JBALHR010000003.1"/>
</dbReference>
<dbReference type="InterPro" id="IPR011330">
    <property type="entry name" value="Glyco_hydro/deAcase_b/a-brl"/>
</dbReference>
<dbReference type="EMBL" id="JBALHR010000003">
    <property type="protein sequence ID" value="MEH7828082.1"/>
    <property type="molecule type" value="Genomic_DNA"/>
</dbReference>
<protein>
    <submittedName>
        <fullName evidence="1">Polysaccharide deacetylase family protein</fullName>
    </submittedName>
</protein>
<dbReference type="Gene3D" id="3.20.20.370">
    <property type="entry name" value="Glycoside hydrolase/deacetylase"/>
    <property type="match status" value="1"/>
</dbReference>
<reference evidence="1" key="1">
    <citation type="submission" date="2024-02" db="EMBL/GenBank/DDBJ databases">
        <title>Genome sequences of strain Gemmobacter sp. JM10B15.</title>
        <authorList>
            <person name="Zhang M."/>
        </authorList>
    </citation>
    <scope>NUCLEOTIDE SEQUENCE</scope>
    <source>
        <strain evidence="1">JM10B15</strain>
    </source>
</reference>
<organism evidence="1 2">
    <name type="scientific">Gemmobacter denitrificans</name>
    <dbReference type="NCBI Taxonomy" id="3123040"/>
    <lineage>
        <taxon>Bacteria</taxon>
        <taxon>Pseudomonadati</taxon>
        <taxon>Pseudomonadota</taxon>
        <taxon>Alphaproteobacteria</taxon>
        <taxon>Rhodobacterales</taxon>
        <taxon>Paracoccaceae</taxon>
        <taxon>Gemmobacter</taxon>
    </lineage>
</organism>
<comment type="caution">
    <text evidence="1">The sequence shown here is derived from an EMBL/GenBank/DDBJ whole genome shotgun (WGS) entry which is preliminary data.</text>
</comment>
<proteinExistence type="predicted"/>
<evidence type="ECO:0000313" key="2">
    <source>
        <dbReference type="Proteomes" id="UP001431963"/>
    </source>
</evidence>
<evidence type="ECO:0000313" key="1">
    <source>
        <dbReference type="EMBL" id="MEH7828082.1"/>
    </source>
</evidence>
<accession>A0ABU8BUY5</accession>
<name>A0ABU8BUY5_9RHOB</name>
<gene>
    <name evidence="1" type="ORF">V6590_07965</name>
</gene>
<keyword evidence="2" id="KW-1185">Reference proteome</keyword>
<dbReference type="SUPFAM" id="SSF88713">
    <property type="entry name" value="Glycoside hydrolase/deacetylase"/>
    <property type="match status" value="1"/>
</dbReference>
<dbReference type="InterPro" id="IPR049591">
    <property type="entry name" value="CE4_u4-like"/>
</dbReference>
<sequence>MTPEGLKARLDDLARQGRQIDLWWRDDDAIAPGPALDRLLALAGQHGVPLTIAAIPAHAGQALADRLAQAQDIAVAVHGWDHANHAPPDEKKQELGAHRPVAQILDDLGRGLARLAAQHGPRFVPVLVPPWNRISPDLVPYLPGLGFRALSVYGPPKPAALPVINTHLDVMAWRGLTKGRPPADMLAELDGLLAQPISGPLGVLSHHLVHDEAAWQSLSALLSVTCGHPACHWRALPDLLP</sequence>
<dbReference type="CDD" id="cd10928">
    <property type="entry name" value="CE4_u4"/>
    <property type="match status" value="1"/>
</dbReference>